<dbReference type="Proteomes" id="UP000464524">
    <property type="component" value="Chromosome"/>
</dbReference>
<accession>A0A857JI22</accession>
<dbReference type="OrthoDB" id="5769175at2"/>
<dbReference type="EMBL" id="CP047656">
    <property type="protein sequence ID" value="QHJ10942.1"/>
    <property type="molecule type" value="Genomic_DNA"/>
</dbReference>
<dbReference type="AlphaFoldDB" id="A0A857JI22"/>
<organism evidence="1 2">
    <name type="scientific">Paraglaciecola mesophila</name>
    <dbReference type="NCBI Taxonomy" id="197222"/>
    <lineage>
        <taxon>Bacteria</taxon>
        <taxon>Pseudomonadati</taxon>
        <taxon>Pseudomonadota</taxon>
        <taxon>Gammaproteobacteria</taxon>
        <taxon>Alteromonadales</taxon>
        <taxon>Alteromonadaceae</taxon>
        <taxon>Paraglaciecola</taxon>
    </lineage>
</organism>
<dbReference type="KEGG" id="pmes:FX988_01164"/>
<evidence type="ECO:0000313" key="1">
    <source>
        <dbReference type="EMBL" id="QHJ10942.1"/>
    </source>
</evidence>
<proteinExistence type="predicted"/>
<evidence type="ECO:0000313" key="2">
    <source>
        <dbReference type="Proteomes" id="UP000464524"/>
    </source>
</evidence>
<keyword evidence="2" id="KW-1185">Reference proteome</keyword>
<name>A0A857JI22_9ALTE</name>
<sequence>MSIIDQFSLSQFSETDTAVLSNVPPNATHAASATSSSLESSTGVGAYFADILASLQGAAGEFIENDTPSVTSQAIDSSATENDTTAASTLATGSAVSGVFSALLSMDDTSDNSEKNLEDASPEAIISKVLSADESIAQIQQQLMASLNANLFGGLLGESAGVDSASALMAGLGSSFSEESLSTMQSNLLTSLHSSLFSGLTSSDENAVSTIGLEQGIPSTSKRVVDDVQSSYSLLQNISKVSFGEDGLGLNELFDTVNIAQHIPILSSLYQDMTGEGMSAAASLAGGFLYGGPTGLALSAADLVVKGVTGTTVSDAIVDFDYAGTFFGDHPEAAAAQEALKTSDAPIEESSNAYQFVSRLF</sequence>
<reference evidence="1 2" key="1">
    <citation type="submission" date="2019-12" db="EMBL/GenBank/DDBJ databases">
        <title>Genome sequencing and assembly of endphytes of Porphyra tenera.</title>
        <authorList>
            <person name="Park J.M."/>
            <person name="Shin R."/>
            <person name="Jo S.H."/>
        </authorList>
    </citation>
    <scope>NUCLEOTIDE SEQUENCE [LARGE SCALE GENOMIC DNA]</scope>
    <source>
        <strain evidence="1 2">GPM4</strain>
    </source>
</reference>
<protein>
    <submittedName>
        <fullName evidence="1">Uncharacterized protein</fullName>
    </submittedName>
</protein>
<dbReference type="RefSeq" id="WP_160178739.1">
    <property type="nucleotide sequence ID" value="NZ_CP047656.1"/>
</dbReference>
<gene>
    <name evidence="1" type="ORF">FX988_01164</name>
</gene>